<dbReference type="GO" id="GO:0043952">
    <property type="term" value="P:protein transport by the Sec complex"/>
    <property type="evidence" value="ECO:0007669"/>
    <property type="project" value="UniProtKB-UniRule"/>
</dbReference>
<dbReference type="InterPro" id="IPR001901">
    <property type="entry name" value="Translocase_SecE/Sec61-g"/>
</dbReference>
<dbReference type="Proteomes" id="UP000050430">
    <property type="component" value="Unassembled WGS sequence"/>
</dbReference>
<dbReference type="PANTHER" id="PTHR33910:SF1">
    <property type="entry name" value="PROTEIN TRANSLOCASE SUBUNIT SECE"/>
    <property type="match status" value="1"/>
</dbReference>
<dbReference type="GO" id="GO:0009306">
    <property type="term" value="P:protein secretion"/>
    <property type="evidence" value="ECO:0007669"/>
    <property type="project" value="UniProtKB-UniRule"/>
</dbReference>
<evidence type="ECO:0000256" key="2">
    <source>
        <dbReference type="ARBA" id="ARBA00022448"/>
    </source>
</evidence>
<dbReference type="AlphaFoldDB" id="A0A0P6WX71"/>
<evidence type="ECO:0000256" key="4">
    <source>
        <dbReference type="ARBA" id="ARBA00022692"/>
    </source>
</evidence>
<keyword evidence="11" id="KW-1185">Reference proteome</keyword>
<dbReference type="InterPro" id="IPR005807">
    <property type="entry name" value="SecE_bac"/>
</dbReference>
<dbReference type="HAMAP" id="MF_00422">
    <property type="entry name" value="SecE"/>
    <property type="match status" value="1"/>
</dbReference>
<evidence type="ECO:0000313" key="10">
    <source>
        <dbReference type="EMBL" id="KPL70837.1"/>
    </source>
</evidence>
<sequence>MADKIEKVKQPNAFQRWYRETTGELRKVSWPTRQEAWRLTKIVVAVMVAMSVLLGILDFVFSSLITLILA</sequence>
<keyword evidence="5 9" id="KW-0653">Protein transport</keyword>
<proteinExistence type="inferred from homology"/>
<protein>
    <recommendedName>
        <fullName evidence="9">Protein translocase subunit SecE</fullName>
    </recommendedName>
</protein>
<evidence type="ECO:0000256" key="8">
    <source>
        <dbReference type="ARBA" id="ARBA00023136"/>
    </source>
</evidence>
<feature type="transmembrane region" description="Helical" evidence="9">
    <location>
        <begin position="42"/>
        <end position="69"/>
    </location>
</feature>
<organism evidence="10 11">
    <name type="scientific">Leptolinea tardivitalis</name>
    <dbReference type="NCBI Taxonomy" id="229920"/>
    <lineage>
        <taxon>Bacteria</taxon>
        <taxon>Bacillati</taxon>
        <taxon>Chloroflexota</taxon>
        <taxon>Anaerolineae</taxon>
        <taxon>Anaerolineales</taxon>
        <taxon>Anaerolineaceae</taxon>
        <taxon>Leptolinea</taxon>
    </lineage>
</organism>
<keyword evidence="8 9" id="KW-0472">Membrane</keyword>
<dbReference type="NCBIfam" id="TIGR00964">
    <property type="entry name" value="secE_bact"/>
    <property type="match status" value="1"/>
</dbReference>
<dbReference type="GO" id="GO:0005886">
    <property type="term" value="C:plasma membrane"/>
    <property type="evidence" value="ECO:0007669"/>
    <property type="project" value="UniProtKB-SubCell"/>
</dbReference>
<dbReference type="GO" id="GO:0008320">
    <property type="term" value="F:protein transmembrane transporter activity"/>
    <property type="evidence" value="ECO:0007669"/>
    <property type="project" value="UniProtKB-UniRule"/>
</dbReference>
<comment type="caution">
    <text evidence="10">The sequence shown here is derived from an EMBL/GenBank/DDBJ whole genome shotgun (WGS) entry which is preliminary data.</text>
</comment>
<dbReference type="GO" id="GO:0065002">
    <property type="term" value="P:intracellular protein transmembrane transport"/>
    <property type="evidence" value="ECO:0007669"/>
    <property type="project" value="UniProtKB-UniRule"/>
</dbReference>
<dbReference type="STRING" id="229920.ADM99_13120"/>
<dbReference type="GO" id="GO:0006605">
    <property type="term" value="P:protein targeting"/>
    <property type="evidence" value="ECO:0007669"/>
    <property type="project" value="UniProtKB-UniRule"/>
</dbReference>
<comment type="similarity">
    <text evidence="9">Belongs to the SecE/SEC61-gamma family.</text>
</comment>
<evidence type="ECO:0000256" key="9">
    <source>
        <dbReference type="HAMAP-Rule" id="MF_00422"/>
    </source>
</evidence>
<keyword evidence="2 9" id="KW-0813">Transport</keyword>
<reference evidence="10 11" key="1">
    <citation type="submission" date="2015-07" db="EMBL/GenBank/DDBJ databases">
        <title>Genome sequence of Leptolinea tardivitalis DSM 16556.</title>
        <authorList>
            <person name="Hemp J."/>
            <person name="Ward L.M."/>
            <person name="Pace L.A."/>
            <person name="Fischer W.W."/>
        </authorList>
    </citation>
    <scope>NUCLEOTIDE SEQUENCE [LARGE SCALE GENOMIC DNA]</scope>
    <source>
        <strain evidence="10 11">YMTK-2</strain>
    </source>
</reference>
<comment type="subunit">
    <text evidence="9">Component of the Sec protein translocase complex. Heterotrimer consisting of SecY, SecE and SecG subunits. The heterotrimers can form oligomers, although 1 heterotrimer is thought to be able to translocate proteins. Interacts with the ribosome. Interacts with SecDF, and other proteins may be involved. Interacts with SecA.</text>
</comment>
<dbReference type="Gene3D" id="1.20.5.1030">
    <property type="entry name" value="Preprotein translocase secy subunit"/>
    <property type="match status" value="1"/>
</dbReference>
<comment type="subcellular location">
    <subcellularLocation>
        <location evidence="9">Cell membrane</location>
        <topology evidence="9">Single-pass membrane protein</topology>
    </subcellularLocation>
    <subcellularLocation>
        <location evidence="1">Membrane</location>
    </subcellularLocation>
</comment>
<gene>
    <name evidence="9" type="primary">secE</name>
    <name evidence="10" type="ORF">ADM99_13120</name>
</gene>
<keyword evidence="6 9" id="KW-1133">Transmembrane helix</keyword>
<evidence type="ECO:0000256" key="1">
    <source>
        <dbReference type="ARBA" id="ARBA00004370"/>
    </source>
</evidence>
<evidence type="ECO:0000256" key="3">
    <source>
        <dbReference type="ARBA" id="ARBA00022475"/>
    </source>
</evidence>
<evidence type="ECO:0000256" key="5">
    <source>
        <dbReference type="ARBA" id="ARBA00022927"/>
    </source>
</evidence>
<keyword evidence="4 9" id="KW-0812">Transmembrane</keyword>
<dbReference type="EMBL" id="LGCK01000013">
    <property type="protein sequence ID" value="KPL70837.1"/>
    <property type="molecule type" value="Genomic_DNA"/>
</dbReference>
<keyword evidence="3 9" id="KW-1003">Cell membrane</keyword>
<dbReference type="Pfam" id="PF00584">
    <property type="entry name" value="SecE"/>
    <property type="match status" value="1"/>
</dbReference>
<comment type="function">
    <text evidence="9">Essential subunit of the Sec protein translocation channel SecYEG. Clamps together the 2 halves of SecY. May contact the channel plug during translocation.</text>
</comment>
<dbReference type="PANTHER" id="PTHR33910">
    <property type="entry name" value="PROTEIN TRANSLOCASE SUBUNIT SECE"/>
    <property type="match status" value="1"/>
</dbReference>
<evidence type="ECO:0000313" key="11">
    <source>
        <dbReference type="Proteomes" id="UP000050430"/>
    </source>
</evidence>
<evidence type="ECO:0000256" key="6">
    <source>
        <dbReference type="ARBA" id="ARBA00022989"/>
    </source>
</evidence>
<dbReference type="RefSeq" id="WP_062420844.1">
    <property type="nucleotide sequence ID" value="NZ_BBYA01000005.1"/>
</dbReference>
<accession>A0A0P6WX71</accession>
<name>A0A0P6WX71_9CHLR</name>
<dbReference type="InterPro" id="IPR038379">
    <property type="entry name" value="SecE_sf"/>
</dbReference>
<keyword evidence="7 9" id="KW-0811">Translocation</keyword>
<evidence type="ECO:0000256" key="7">
    <source>
        <dbReference type="ARBA" id="ARBA00023010"/>
    </source>
</evidence>